<gene>
    <name evidence="1" type="ORF">PYX00_005732</name>
</gene>
<organism evidence="1">
    <name type="scientific">Menopon gallinae</name>
    <name type="common">poultry shaft louse</name>
    <dbReference type="NCBI Taxonomy" id="328185"/>
    <lineage>
        <taxon>Eukaryota</taxon>
        <taxon>Metazoa</taxon>
        <taxon>Ecdysozoa</taxon>
        <taxon>Arthropoda</taxon>
        <taxon>Hexapoda</taxon>
        <taxon>Insecta</taxon>
        <taxon>Pterygota</taxon>
        <taxon>Neoptera</taxon>
        <taxon>Paraneoptera</taxon>
        <taxon>Psocodea</taxon>
        <taxon>Troctomorpha</taxon>
        <taxon>Phthiraptera</taxon>
        <taxon>Amblycera</taxon>
        <taxon>Menoponidae</taxon>
        <taxon>Menopon</taxon>
    </lineage>
</organism>
<accession>A0AAW2HSS0</accession>
<comment type="caution">
    <text evidence="1">The sequence shown here is derived from an EMBL/GenBank/DDBJ whole genome shotgun (WGS) entry which is preliminary data.</text>
</comment>
<proteinExistence type="predicted"/>
<evidence type="ECO:0000313" key="1">
    <source>
        <dbReference type="EMBL" id="KAL0272925.1"/>
    </source>
</evidence>
<name>A0AAW2HSS0_9NEOP</name>
<dbReference type="EMBL" id="JARGDH010000003">
    <property type="protein sequence ID" value="KAL0272925.1"/>
    <property type="molecule type" value="Genomic_DNA"/>
</dbReference>
<reference evidence="1" key="1">
    <citation type="journal article" date="2024" name="Gigascience">
        <title>Chromosome-level genome of the poultry shaft louse Menopon gallinae provides insight into the host-switching and adaptive evolution of parasitic lice.</title>
        <authorList>
            <person name="Xu Y."/>
            <person name="Ma L."/>
            <person name="Liu S."/>
            <person name="Liang Y."/>
            <person name="Liu Q."/>
            <person name="He Z."/>
            <person name="Tian L."/>
            <person name="Duan Y."/>
            <person name="Cai W."/>
            <person name="Li H."/>
            <person name="Song F."/>
        </authorList>
    </citation>
    <scope>NUCLEOTIDE SEQUENCE</scope>
    <source>
        <strain evidence="1">Cailab_2023a</strain>
    </source>
</reference>
<sequence length="72" mass="8650">MSHKFFSRRSGPAAAEIERKYSSPLMKEWRKRRLKFRSVQTETVILGFRNEQPVLNRRLMQFKLNIRGCEAH</sequence>
<protein>
    <submittedName>
        <fullName evidence="1">Uncharacterized protein</fullName>
    </submittedName>
</protein>
<dbReference type="AlphaFoldDB" id="A0AAW2HSS0"/>